<name>A0AAW0DJF5_9AGAR</name>
<protein>
    <recommendedName>
        <fullName evidence="3">F-box domain-containing protein</fullName>
    </recommendedName>
</protein>
<reference evidence="1 2" key="1">
    <citation type="submission" date="2024-01" db="EMBL/GenBank/DDBJ databases">
        <title>A draft genome for a cacao thread blight-causing isolate of Paramarasmius palmivorus.</title>
        <authorList>
            <person name="Baruah I.K."/>
            <person name="Bukari Y."/>
            <person name="Amoako-Attah I."/>
            <person name="Meinhardt L.W."/>
            <person name="Bailey B.A."/>
            <person name="Cohen S.P."/>
        </authorList>
    </citation>
    <scope>NUCLEOTIDE SEQUENCE [LARGE SCALE GENOMIC DNA]</scope>
    <source>
        <strain evidence="1 2">GH-12</strain>
    </source>
</reference>
<gene>
    <name evidence="1" type="ORF">VNI00_004518</name>
</gene>
<evidence type="ECO:0008006" key="3">
    <source>
        <dbReference type="Google" id="ProtNLM"/>
    </source>
</evidence>
<comment type="caution">
    <text evidence="1">The sequence shown here is derived from an EMBL/GenBank/DDBJ whole genome shotgun (WGS) entry which is preliminary data.</text>
</comment>
<proteinExistence type="predicted"/>
<dbReference type="SUPFAM" id="SSF81383">
    <property type="entry name" value="F-box domain"/>
    <property type="match status" value="1"/>
</dbReference>
<keyword evidence="2" id="KW-1185">Reference proteome</keyword>
<dbReference type="EMBL" id="JAYKXP010000012">
    <property type="protein sequence ID" value="KAK7051540.1"/>
    <property type="molecule type" value="Genomic_DNA"/>
</dbReference>
<dbReference type="Proteomes" id="UP001383192">
    <property type="component" value="Unassembled WGS sequence"/>
</dbReference>
<dbReference type="AlphaFoldDB" id="A0AAW0DJF5"/>
<organism evidence="1 2">
    <name type="scientific">Paramarasmius palmivorus</name>
    <dbReference type="NCBI Taxonomy" id="297713"/>
    <lineage>
        <taxon>Eukaryota</taxon>
        <taxon>Fungi</taxon>
        <taxon>Dikarya</taxon>
        <taxon>Basidiomycota</taxon>
        <taxon>Agaricomycotina</taxon>
        <taxon>Agaricomycetes</taxon>
        <taxon>Agaricomycetidae</taxon>
        <taxon>Agaricales</taxon>
        <taxon>Marasmiineae</taxon>
        <taxon>Marasmiaceae</taxon>
        <taxon>Paramarasmius</taxon>
    </lineage>
</organism>
<evidence type="ECO:0000313" key="2">
    <source>
        <dbReference type="Proteomes" id="UP001383192"/>
    </source>
</evidence>
<evidence type="ECO:0000313" key="1">
    <source>
        <dbReference type="EMBL" id="KAK7051540.1"/>
    </source>
</evidence>
<dbReference type="InterPro" id="IPR036047">
    <property type="entry name" value="F-box-like_dom_sf"/>
</dbReference>
<sequence>MHHTLPSPPPTPVFPPELCDLIIDHLHNDSASLLACALVCKSWLPRSRSHLFPEHFTFKLRQSNISKFRSCLEAHDAGFETFIRRIAVFSPWVQDVQLFDQLEDTVRYLLHLKAVSFTAAPDLILRKPTLIRMLSQSIMSLSLRCDSGGAEEGINGGEILEIVSSFSLKLEKLELELDTLGLWLAEPVQVHAPFPKLCMVRLRYLRLSVPWNSILPWLLLPDFAEFPLLDTLVVEIGNTQTRQGDRRLLQAFLDLCAGTVKELEIRFYYGSLPAIDLGKFISLRSLILKGWHFSNTNVQGIQSKIDKLISTVAKERAVCVEVKNEVKVVLRGKHNSNAPND</sequence>
<accession>A0AAW0DJF5</accession>